<keyword evidence="3" id="KW-1185">Reference proteome</keyword>
<comment type="caution">
    <text evidence="2">The sequence shown here is derived from an EMBL/GenBank/DDBJ whole genome shotgun (WGS) entry which is preliminary data.</text>
</comment>
<dbReference type="RefSeq" id="WP_319955783.1">
    <property type="nucleotide sequence ID" value="NZ_JAXAVX010000017.1"/>
</dbReference>
<keyword evidence="1" id="KW-1133">Transmembrane helix</keyword>
<protein>
    <submittedName>
        <fullName evidence="2">Uncharacterized protein</fullName>
    </submittedName>
</protein>
<proteinExistence type="predicted"/>
<reference evidence="2 3" key="1">
    <citation type="submission" date="2023-11" db="EMBL/GenBank/DDBJ databases">
        <authorList>
            <person name="Xu M."/>
            <person name="Jiang T."/>
        </authorList>
    </citation>
    <scope>NUCLEOTIDE SEQUENCE [LARGE SCALE GENOMIC DNA]</scope>
    <source>
        <strain evidence="2 3">SD</strain>
    </source>
</reference>
<accession>A0ABU4VRV9</accession>
<dbReference type="EMBL" id="JAXAVX010000017">
    <property type="protein sequence ID" value="MDX8153633.1"/>
    <property type="molecule type" value="Genomic_DNA"/>
</dbReference>
<keyword evidence="1" id="KW-0472">Membrane</keyword>
<evidence type="ECO:0000313" key="3">
    <source>
        <dbReference type="Proteomes" id="UP001277761"/>
    </source>
</evidence>
<sequence length="105" mass="11189">MGAPRHITRALALLALVTLIVAVAAASPSVALVLAPALLLFGALVVGVFPGEEALARARSRRRHRRVRAPRRIARPVLARLVRPAGRTFAFALAMRPPPAALAHR</sequence>
<dbReference type="Proteomes" id="UP001277761">
    <property type="component" value="Unassembled WGS sequence"/>
</dbReference>
<keyword evidence="1" id="KW-0812">Transmembrane</keyword>
<evidence type="ECO:0000256" key="1">
    <source>
        <dbReference type="SAM" id="Phobius"/>
    </source>
</evidence>
<gene>
    <name evidence="2" type="ORF">SK069_18695</name>
</gene>
<name>A0ABU4VRV9_9ACTN</name>
<feature type="transmembrane region" description="Helical" evidence="1">
    <location>
        <begin position="36"/>
        <end position="56"/>
    </location>
</feature>
<evidence type="ECO:0000313" key="2">
    <source>
        <dbReference type="EMBL" id="MDX8153633.1"/>
    </source>
</evidence>
<organism evidence="2 3">
    <name type="scientific">Patulibacter brassicae</name>
    <dbReference type="NCBI Taxonomy" id="1705717"/>
    <lineage>
        <taxon>Bacteria</taxon>
        <taxon>Bacillati</taxon>
        <taxon>Actinomycetota</taxon>
        <taxon>Thermoleophilia</taxon>
        <taxon>Solirubrobacterales</taxon>
        <taxon>Patulibacteraceae</taxon>
        <taxon>Patulibacter</taxon>
    </lineage>
</organism>